<keyword evidence="1" id="KW-1133">Transmembrane helix</keyword>
<dbReference type="Pfam" id="PF04298">
    <property type="entry name" value="Zn_peptidase_2"/>
    <property type="match status" value="1"/>
</dbReference>
<dbReference type="Proteomes" id="UP000662618">
    <property type="component" value="Unassembled WGS sequence"/>
</dbReference>
<feature type="transmembrane region" description="Helical" evidence="1">
    <location>
        <begin position="6"/>
        <end position="22"/>
    </location>
</feature>
<keyword evidence="1" id="KW-0472">Membrane</keyword>
<organism evidence="2 3">
    <name type="scientific">Chryseobacterium aquaeductus</name>
    <dbReference type="NCBI Taxonomy" id="2675056"/>
    <lineage>
        <taxon>Bacteria</taxon>
        <taxon>Pseudomonadati</taxon>
        <taxon>Bacteroidota</taxon>
        <taxon>Flavobacteriia</taxon>
        <taxon>Flavobacteriales</taxon>
        <taxon>Weeksellaceae</taxon>
        <taxon>Chryseobacterium group</taxon>
        <taxon>Chryseobacterium</taxon>
    </lineage>
</organism>
<dbReference type="EMBL" id="CAJIMS010000001">
    <property type="protein sequence ID" value="CAD7801521.1"/>
    <property type="molecule type" value="Genomic_DNA"/>
</dbReference>
<evidence type="ECO:0000313" key="3">
    <source>
        <dbReference type="Proteomes" id="UP000662618"/>
    </source>
</evidence>
<evidence type="ECO:0008006" key="4">
    <source>
        <dbReference type="Google" id="ProtNLM"/>
    </source>
</evidence>
<feature type="transmembrane region" description="Helical" evidence="1">
    <location>
        <begin position="146"/>
        <end position="168"/>
    </location>
</feature>
<dbReference type="AlphaFoldDB" id="A0A9N8MEP4"/>
<feature type="transmembrane region" description="Helical" evidence="1">
    <location>
        <begin position="117"/>
        <end position="140"/>
    </location>
</feature>
<dbReference type="PANTHER" id="PTHR36434">
    <property type="entry name" value="MEMBRANE PROTEASE YUGP-RELATED"/>
    <property type="match status" value="1"/>
</dbReference>
<dbReference type="RefSeq" id="WP_162087284.1">
    <property type="nucleotide sequence ID" value="NZ_CAJIMS010000001.1"/>
</dbReference>
<name>A0A9N8MEP4_9FLAO</name>
<protein>
    <recommendedName>
        <fullName evidence="4">Zinc metallopeptidase</fullName>
    </recommendedName>
</protein>
<keyword evidence="1" id="KW-0812">Transmembrane</keyword>
<comment type="caution">
    <text evidence="2">The sequence shown here is derived from an EMBL/GenBank/DDBJ whole genome shotgun (WGS) entry which is preliminary data.</text>
</comment>
<proteinExistence type="predicted"/>
<evidence type="ECO:0000256" key="1">
    <source>
        <dbReference type="SAM" id="Phobius"/>
    </source>
</evidence>
<dbReference type="PANTHER" id="PTHR36434:SF1">
    <property type="entry name" value="MEMBRANE PROTEASE YUGP-RELATED"/>
    <property type="match status" value="1"/>
</dbReference>
<sequence>MTGYYLIIGVSMLISWWVSSRLKSKFEYYSNVHLRNGLSGKEVAEKMLRDNGINDVQVISVPGQLTDHYNPTNKTVNLSEAVYMQRNAAAAAVAAHECGHAVQHAVGYSMLQLRSKLVPVVSISSNLMQFVIMGGVILMMASGNKIVLLIGVIMFALTTLFAFITLPVEYDASNRAMKWLKDTGTVTTEEFVGVKDSLTWAARTYLVAAIGSLAQLLYFASLLMGGRRD</sequence>
<accession>A0A9N8MEP4</accession>
<evidence type="ECO:0000313" key="2">
    <source>
        <dbReference type="EMBL" id="CAD7801521.1"/>
    </source>
</evidence>
<gene>
    <name evidence="2" type="ORF">CHRY9390_00789</name>
</gene>
<dbReference type="InterPro" id="IPR007395">
    <property type="entry name" value="Zn_peptidase_2"/>
</dbReference>
<keyword evidence="3" id="KW-1185">Reference proteome</keyword>
<reference evidence="2" key="1">
    <citation type="submission" date="2020-12" db="EMBL/GenBank/DDBJ databases">
        <authorList>
            <person name="Rodrigo-Torres L."/>
            <person name="Arahal R. D."/>
            <person name="Lucena T."/>
        </authorList>
    </citation>
    <scope>NUCLEOTIDE SEQUENCE</scope>
    <source>
        <strain evidence="2">CECT 9390</strain>
    </source>
</reference>
<feature type="transmembrane region" description="Helical" evidence="1">
    <location>
        <begin position="205"/>
        <end position="224"/>
    </location>
</feature>